<dbReference type="Gene3D" id="3.40.50.150">
    <property type="entry name" value="Vaccinia Virus protein VP39"/>
    <property type="match status" value="1"/>
</dbReference>
<sequence length="509" mass="56065">MLQQIFASMFPSLGIKLTGPNTTTATAISSPSTVSTRNISTAASATPSLLRTLSESPLEPVTSALSETINPHPIPRNDLPLEEPKRVPVLAEKDVFGRHLPGARTTCALPLCQTDRLSSAVTFGASELGSTITSSDPPPSCDDASPYAIRNGRLYLSDPSLAYPLPVDLIELHRQSLRTLLLIQVFGSPVCSNSVMDRPLGHVLEVGCGSGFWSQMCHRHFVQRGHPDIQFVGIDIGPMGMNAGDADCNMNWLFVQHDLCSFHWPFANGEFDLVMVKDLSLVVSSPNLFQATIEECCRILRPGGTLEIWDSDHQIRMLREHAPDVSEENVTIATLGAYSLSFKTPLTTPLNDFLDNYNTWIHRALATLNLSPVPCTIVGSMLFQESKYLMDVQSRRLAIPLSAMNWEFETAGGVVTKDGKSFISSGKDNTKPKEQMKTLTATQAALRRTAMMTVVDQIQSLESILRETNGMTQYEWDSWLDKMRDSLMNENGASWGECLEVGAWWATKK</sequence>
<comment type="similarity">
    <text evidence="1">Belongs to the methyltransferase superfamily. LaeA methyltransferase family.</text>
</comment>
<comment type="caution">
    <text evidence="3">The sequence shown here is derived from an EMBL/GenBank/DDBJ whole genome shotgun (WGS) entry which is preliminary data.</text>
</comment>
<dbReference type="CDD" id="cd02440">
    <property type="entry name" value="AdoMet_MTases"/>
    <property type="match status" value="1"/>
</dbReference>
<dbReference type="Proteomes" id="UP001327957">
    <property type="component" value="Unassembled WGS sequence"/>
</dbReference>
<keyword evidence="4" id="KW-1185">Reference proteome</keyword>
<dbReference type="EMBL" id="JASAOK010000056">
    <property type="protein sequence ID" value="KAK6206227.1"/>
    <property type="molecule type" value="Genomic_DNA"/>
</dbReference>
<gene>
    <name evidence="3" type="ORF">QIS74_13646</name>
</gene>
<protein>
    <submittedName>
        <fullName evidence="3">Sam binding domain-containing protein containing protein</fullName>
    </submittedName>
</protein>
<dbReference type="PANTHER" id="PTHR43591:SF50">
    <property type="entry name" value="METHYLTRANSFERASE DOMAIN-CONTAINING PROTEIN-RELATED"/>
    <property type="match status" value="1"/>
</dbReference>
<dbReference type="AlphaFoldDB" id="A0AAV9SSL3"/>
<evidence type="ECO:0000313" key="3">
    <source>
        <dbReference type="EMBL" id="KAK6206227.1"/>
    </source>
</evidence>
<accession>A0AAV9SSL3</accession>
<name>A0AAV9SSL3_9PEZI</name>
<evidence type="ECO:0000313" key="4">
    <source>
        <dbReference type="Proteomes" id="UP001327957"/>
    </source>
</evidence>
<dbReference type="SUPFAM" id="SSF53335">
    <property type="entry name" value="S-adenosyl-L-methionine-dependent methyltransferases"/>
    <property type="match status" value="1"/>
</dbReference>
<proteinExistence type="inferred from homology"/>
<dbReference type="PANTHER" id="PTHR43591">
    <property type="entry name" value="METHYLTRANSFERASE"/>
    <property type="match status" value="1"/>
</dbReference>
<evidence type="ECO:0000256" key="1">
    <source>
        <dbReference type="ARBA" id="ARBA00038158"/>
    </source>
</evidence>
<organism evidence="3 4">
    <name type="scientific">Colletotrichum tabaci</name>
    <dbReference type="NCBI Taxonomy" id="1209068"/>
    <lineage>
        <taxon>Eukaryota</taxon>
        <taxon>Fungi</taxon>
        <taxon>Dikarya</taxon>
        <taxon>Ascomycota</taxon>
        <taxon>Pezizomycotina</taxon>
        <taxon>Sordariomycetes</taxon>
        <taxon>Hypocreomycetidae</taxon>
        <taxon>Glomerellales</taxon>
        <taxon>Glomerellaceae</taxon>
        <taxon>Colletotrichum</taxon>
        <taxon>Colletotrichum destructivum species complex</taxon>
    </lineage>
</organism>
<evidence type="ECO:0000259" key="2">
    <source>
        <dbReference type="Pfam" id="PF13649"/>
    </source>
</evidence>
<dbReference type="Pfam" id="PF13649">
    <property type="entry name" value="Methyltransf_25"/>
    <property type="match status" value="1"/>
</dbReference>
<dbReference type="InterPro" id="IPR041698">
    <property type="entry name" value="Methyltransf_25"/>
</dbReference>
<reference evidence="3 4" key="1">
    <citation type="submission" date="2023-04" db="EMBL/GenBank/DDBJ databases">
        <title>Colletotrichum tabacum stain YC1 causing leaf anthracnose on Nicotiana tabacum(L.) cv.</title>
        <authorList>
            <person name="Ji Z."/>
            <person name="Wang M."/>
            <person name="Zhang J."/>
            <person name="Wang N."/>
            <person name="Zhou Z."/>
        </authorList>
    </citation>
    <scope>NUCLEOTIDE SEQUENCE [LARGE SCALE GENOMIC DNA]</scope>
    <source>
        <strain evidence="3 4">YC1</strain>
    </source>
</reference>
<dbReference type="InterPro" id="IPR029063">
    <property type="entry name" value="SAM-dependent_MTases_sf"/>
</dbReference>
<feature type="domain" description="Methyltransferase" evidence="2">
    <location>
        <begin position="203"/>
        <end position="304"/>
    </location>
</feature>